<dbReference type="PRINTS" id="PR00722">
    <property type="entry name" value="CHYMOTRYPSIN"/>
</dbReference>
<dbReference type="EMBL" id="QCYY01002026">
    <property type="protein sequence ID" value="ROT73444.1"/>
    <property type="molecule type" value="Genomic_DNA"/>
</dbReference>
<feature type="chain" id="PRO_5019225141" evidence="7">
    <location>
        <begin position="18"/>
        <end position="427"/>
    </location>
</feature>
<proteinExistence type="predicted"/>
<dbReference type="Pfam" id="PF00089">
    <property type="entry name" value="Trypsin"/>
    <property type="match status" value="1"/>
</dbReference>
<dbReference type="GO" id="GO:0004252">
    <property type="term" value="F:serine-type endopeptidase activity"/>
    <property type="evidence" value="ECO:0007669"/>
    <property type="project" value="InterPro"/>
</dbReference>
<dbReference type="InterPro" id="IPR001314">
    <property type="entry name" value="Peptidase_S1A"/>
</dbReference>
<reference evidence="9 10" key="1">
    <citation type="submission" date="2018-04" db="EMBL/GenBank/DDBJ databases">
        <authorList>
            <person name="Zhang X."/>
            <person name="Yuan J."/>
            <person name="Li F."/>
            <person name="Xiang J."/>
        </authorList>
    </citation>
    <scope>NUCLEOTIDE SEQUENCE [LARGE SCALE GENOMIC DNA]</scope>
    <source>
        <tissue evidence="9">Muscle</tissue>
    </source>
</reference>
<dbReference type="Proteomes" id="UP000283509">
    <property type="component" value="Unassembled WGS sequence"/>
</dbReference>
<evidence type="ECO:0000256" key="1">
    <source>
        <dbReference type="ARBA" id="ARBA00022670"/>
    </source>
</evidence>
<keyword evidence="1 5" id="KW-0645">Protease</keyword>
<evidence type="ECO:0000256" key="5">
    <source>
        <dbReference type="RuleBase" id="RU363034"/>
    </source>
</evidence>
<reference evidence="9 10" key="2">
    <citation type="submission" date="2019-01" db="EMBL/GenBank/DDBJ databases">
        <title>The decoding of complex shrimp genome reveals the adaptation for benthos swimmer, frequently molting mechanism and breeding impact on genome.</title>
        <authorList>
            <person name="Sun Y."/>
            <person name="Gao Y."/>
            <person name="Yu Y."/>
        </authorList>
    </citation>
    <scope>NUCLEOTIDE SEQUENCE [LARGE SCALE GENOMIC DNA]</scope>
    <source>
        <tissue evidence="9">Muscle</tissue>
    </source>
</reference>
<dbReference type="InterPro" id="IPR043504">
    <property type="entry name" value="Peptidase_S1_PA_chymotrypsin"/>
</dbReference>
<dbReference type="InterPro" id="IPR018114">
    <property type="entry name" value="TRYPSIN_HIS"/>
</dbReference>
<evidence type="ECO:0000256" key="7">
    <source>
        <dbReference type="SAM" id="SignalP"/>
    </source>
</evidence>
<dbReference type="InterPro" id="IPR033116">
    <property type="entry name" value="TRYPSIN_SER"/>
</dbReference>
<feature type="region of interest" description="Disordered" evidence="6">
    <location>
        <begin position="72"/>
        <end position="100"/>
    </location>
</feature>
<dbReference type="PANTHER" id="PTHR24253:SF153">
    <property type="entry name" value="SERINE PROTEASE HEPSIN"/>
    <property type="match status" value="1"/>
</dbReference>
<dbReference type="FunFam" id="2.40.10.10:FF:000006">
    <property type="entry name" value="Serine proteinase stubble"/>
    <property type="match status" value="1"/>
</dbReference>
<name>A0A423TAH5_PENVA</name>
<organism evidence="9 10">
    <name type="scientific">Penaeus vannamei</name>
    <name type="common">Whiteleg shrimp</name>
    <name type="synonym">Litopenaeus vannamei</name>
    <dbReference type="NCBI Taxonomy" id="6689"/>
    <lineage>
        <taxon>Eukaryota</taxon>
        <taxon>Metazoa</taxon>
        <taxon>Ecdysozoa</taxon>
        <taxon>Arthropoda</taxon>
        <taxon>Crustacea</taxon>
        <taxon>Multicrustacea</taxon>
        <taxon>Malacostraca</taxon>
        <taxon>Eumalacostraca</taxon>
        <taxon>Eucarida</taxon>
        <taxon>Decapoda</taxon>
        <taxon>Dendrobranchiata</taxon>
        <taxon>Penaeoidea</taxon>
        <taxon>Penaeidae</taxon>
        <taxon>Penaeus</taxon>
    </lineage>
</organism>
<keyword evidence="4" id="KW-1015">Disulfide bond</keyword>
<dbReference type="CDD" id="cd00190">
    <property type="entry name" value="Tryp_SPc"/>
    <property type="match status" value="1"/>
</dbReference>
<dbReference type="PROSITE" id="PS00134">
    <property type="entry name" value="TRYPSIN_HIS"/>
    <property type="match status" value="1"/>
</dbReference>
<keyword evidence="10" id="KW-1185">Reference proteome</keyword>
<keyword evidence="7" id="KW-0732">Signal</keyword>
<protein>
    <submittedName>
        <fullName evidence="9">Putative trypsin I-P1-like</fullName>
    </submittedName>
</protein>
<evidence type="ECO:0000256" key="4">
    <source>
        <dbReference type="ARBA" id="ARBA00023157"/>
    </source>
</evidence>
<dbReference type="InterPro" id="IPR009003">
    <property type="entry name" value="Peptidase_S1_PA"/>
</dbReference>
<sequence>MKTWFLLLVSVASFVEQRNFQVAAQEDEAHGKAFGAVTGLGEAFRECRDESSDSSAKGALAQCLKDRGFAKGSGARTSAGERGRPLRRKNLNPARKTGRKRMGSRLKKIIAKCGEVYDVQKGDVVVFRLNKDDICDAFFEPSGDTKLQMNCRKFSLLNCKKERFLVTDETSEDDDSTQAPGCANVCGAAPDDAGATRIVGGEEASEGEYPWMALLEISTDFGDFLCGGAIVTTRHVLTASHCVTVTAGEYNVDSNRETETQVIKAKRVTMHPKYNSSTQENDIALITLKKALVWKDNIGPICLPPDADFEGRSAVVTGWGTLKYQGSFPSKLNEVGVTVANQKTCQKAYDAFPFPVTRKHICAADPGKDSCQGDSGGPLFIKENGKWVLIGVVSFGVGCAKDGFPGVYTRVSSYNSWILKRLSSGSC</sequence>
<feature type="signal peptide" evidence="7">
    <location>
        <begin position="1"/>
        <end position="17"/>
    </location>
</feature>
<dbReference type="GO" id="GO:0006508">
    <property type="term" value="P:proteolysis"/>
    <property type="evidence" value="ECO:0007669"/>
    <property type="project" value="UniProtKB-KW"/>
</dbReference>
<dbReference type="AlphaFoldDB" id="A0A423TAH5"/>
<gene>
    <name evidence="9" type="ORF">C7M84_008109</name>
</gene>
<evidence type="ECO:0000259" key="8">
    <source>
        <dbReference type="PROSITE" id="PS50240"/>
    </source>
</evidence>
<dbReference type="PANTHER" id="PTHR24253">
    <property type="entry name" value="TRANSMEMBRANE PROTEASE SERINE"/>
    <property type="match status" value="1"/>
</dbReference>
<comment type="caution">
    <text evidence="9">The sequence shown here is derived from an EMBL/GenBank/DDBJ whole genome shotgun (WGS) entry which is preliminary data.</text>
</comment>
<dbReference type="PROSITE" id="PS50240">
    <property type="entry name" value="TRYPSIN_DOM"/>
    <property type="match status" value="1"/>
</dbReference>
<feature type="domain" description="Peptidase S1" evidence="8">
    <location>
        <begin position="198"/>
        <end position="423"/>
    </location>
</feature>
<evidence type="ECO:0000256" key="3">
    <source>
        <dbReference type="ARBA" id="ARBA00022825"/>
    </source>
</evidence>
<evidence type="ECO:0000256" key="2">
    <source>
        <dbReference type="ARBA" id="ARBA00022801"/>
    </source>
</evidence>
<evidence type="ECO:0000313" key="10">
    <source>
        <dbReference type="Proteomes" id="UP000283509"/>
    </source>
</evidence>
<dbReference type="OrthoDB" id="6355626at2759"/>
<feature type="compositionally biased region" description="Basic residues" evidence="6">
    <location>
        <begin position="85"/>
        <end position="100"/>
    </location>
</feature>
<dbReference type="InterPro" id="IPR001254">
    <property type="entry name" value="Trypsin_dom"/>
</dbReference>
<keyword evidence="2 5" id="KW-0378">Hydrolase</keyword>
<dbReference type="SMART" id="SM00020">
    <property type="entry name" value="Tryp_SPc"/>
    <property type="match status" value="1"/>
</dbReference>
<keyword evidence="3 5" id="KW-0720">Serine protease</keyword>
<dbReference type="Gene3D" id="2.40.10.10">
    <property type="entry name" value="Trypsin-like serine proteases"/>
    <property type="match status" value="1"/>
</dbReference>
<dbReference type="PROSITE" id="PS00135">
    <property type="entry name" value="TRYPSIN_SER"/>
    <property type="match status" value="1"/>
</dbReference>
<dbReference type="SUPFAM" id="SSF50494">
    <property type="entry name" value="Trypsin-like serine proteases"/>
    <property type="match status" value="1"/>
</dbReference>
<accession>A0A423TAH5</accession>
<evidence type="ECO:0000313" key="9">
    <source>
        <dbReference type="EMBL" id="ROT73444.1"/>
    </source>
</evidence>
<evidence type="ECO:0000256" key="6">
    <source>
        <dbReference type="SAM" id="MobiDB-lite"/>
    </source>
</evidence>